<accession>A0A8A1M762</accession>
<dbReference type="Proteomes" id="UP000663671">
    <property type="component" value="Chromosome 5"/>
</dbReference>
<evidence type="ECO:0000313" key="3">
    <source>
        <dbReference type="Proteomes" id="UP000663671"/>
    </source>
</evidence>
<sequence>MPVTVHVSHALNDAHHWIAAPLKRIGTVAWLPIFLGSGGGWAMASRPNDGQFATGWKHWEHWGRGDINKYREDIAPSPTASHSGSNRKPNCSPHTGLDRSAHCCLPHHERRVRN</sequence>
<evidence type="ECO:0000256" key="1">
    <source>
        <dbReference type="SAM" id="MobiDB-lite"/>
    </source>
</evidence>
<feature type="compositionally biased region" description="Polar residues" evidence="1">
    <location>
        <begin position="78"/>
        <end position="93"/>
    </location>
</feature>
<dbReference type="VEuPathDB" id="FungiDB:I7I51_04524"/>
<evidence type="ECO:0000313" key="2">
    <source>
        <dbReference type="EMBL" id="QSS62346.1"/>
    </source>
</evidence>
<name>A0A8A1M762_AJECA</name>
<dbReference type="EMBL" id="CP069111">
    <property type="protein sequence ID" value="QSS62346.1"/>
    <property type="molecule type" value="Genomic_DNA"/>
</dbReference>
<organism evidence="2 3">
    <name type="scientific">Ajellomyces capsulatus</name>
    <name type="common">Darling's disease fungus</name>
    <name type="synonym">Histoplasma capsulatum</name>
    <dbReference type="NCBI Taxonomy" id="5037"/>
    <lineage>
        <taxon>Eukaryota</taxon>
        <taxon>Fungi</taxon>
        <taxon>Dikarya</taxon>
        <taxon>Ascomycota</taxon>
        <taxon>Pezizomycotina</taxon>
        <taxon>Eurotiomycetes</taxon>
        <taxon>Eurotiomycetidae</taxon>
        <taxon>Onygenales</taxon>
        <taxon>Ajellomycetaceae</taxon>
        <taxon>Histoplasma</taxon>
    </lineage>
</organism>
<reference evidence="2" key="1">
    <citation type="submission" date="2021-01" db="EMBL/GenBank/DDBJ databases">
        <title>Chromosome-level genome assembly of a human fungal pathogen reveals clustering of transcriptionally co-regulated genes.</title>
        <authorList>
            <person name="Voorhies M."/>
            <person name="Cohen S."/>
            <person name="Shea T.P."/>
            <person name="Petrus S."/>
            <person name="Munoz J.F."/>
            <person name="Poplawski S."/>
            <person name="Goldman W.E."/>
            <person name="Michael T."/>
            <person name="Cuomo C.A."/>
            <person name="Sil A."/>
            <person name="Beyhan S."/>
        </authorList>
    </citation>
    <scope>NUCLEOTIDE SEQUENCE</scope>
    <source>
        <strain evidence="2">WU24</strain>
    </source>
</reference>
<protein>
    <submittedName>
        <fullName evidence="2">Uncharacterized protein</fullName>
    </submittedName>
</protein>
<feature type="region of interest" description="Disordered" evidence="1">
    <location>
        <begin position="70"/>
        <end position="100"/>
    </location>
</feature>
<proteinExistence type="predicted"/>
<dbReference type="AlphaFoldDB" id="A0A8A1M762"/>
<gene>
    <name evidence="2" type="ORF">I7I51_04524</name>
</gene>